<dbReference type="Pfam" id="PF03937">
    <property type="entry name" value="Sdh5"/>
    <property type="match status" value="1"/>
</dbReference>
<dbReference type="InterPro" id="IPR036714">
    <property type="entry name" value="SDH_sf"/>
</dbReference>
<dbReference type="InterPro" id="IPR005631">
    <property type="entry name" value="SDH"/>
</dbReference>
<dbReference type="KEGG" id="hat:RC74_00585"/>
<dbReference type="Gene3D" id="1.10.150.250">
    <property type="entry name" value="Flavinator of succinate dehydrogenase"/>
    <property type="match status" value="1"/>
</dbReference>
<evidence type="ECO:0000313" key="4">
    <source>
        <dbReference type="EMBL" id="AML53461.1"/>
    </source>
</evidence>
<evidence type="ECO:0000256" key="1">
    <source>
        <dbReference type="ARBA" id="ARBA00008571"/>
    </source>
</evidence>
<dbReference type="OrthoDB" id="9807264at2"/>
<dbReference type="PANTHER" id="PTHR12469:SF2">
    <property type="entry name" value="SUCCINATE DEHYDROGENASE ASSEMBLY FACTOR 2, MITOCHONDRIAL"/>
    <property type="match status" value="1"/>
</dbReference>
<evidence type="ECO:0000256" key="2">
    <source>
        <dbReference type="ARBA" id="ARBA00019418"/>
    </source>
</evidence>
<organism evidence="4 5">
    <name type="scientific">Falsihalocynthiibacter arcticus</name>
    <dbReference type="NCBI Taxonomy" id="1579316"/>
    <lineage>
        <taxon>Bacteria</taxon>
        <taxon>Pseudomonadati</taxon>
        <taxon>Pseudomonadota</taxon>
        <taxon>Alphaproteobacteria</taxon>
        <taxon>Rhodobacterales</taxon>
        <taxon>Roseobacteraceae</taxon>
        <taxon>Falsihalocynthiibacter</taxon>
    </lineage>
</organism>
<gene>
    <name evidence="4" type="ORF">RC74_00585</name>
</gene>
<keyword evidence="5" id="KW-1185">Reference proteome</keyword>
<evidence type="ECO:0000256" key="3">
    <source>
        <dbReference type="ARBA" id="ARBA00023186"/>
    </source>
</evidence>
<name>A0A126V547_9RHOB</name>
<dbReference type="EMBL" id="CP014327">
    <property type="protein sequence ID" value="AML53461.1"/>
    <property type="molecule type" value="Genomic_DNA"/>
</dbReference>
<dbReference type="AlphaFoldDB" id="A0A126V547"/>
<dbReference type="SUPFAM" id="SSF109910">
    <property type="entry name" value="YgfY-like"/>
    <property type="match status" value="1"/>
</dbReference>
<evidence type="ECO:0000313" key="5">
    <source>
        <dbReference type="Proteomes" id="UP000070371"/>
    </source>
</evidence>
<dbReference type="PANTHER" id="PTHR12469">
    <property type="entry name" value="PROTEIN EMI5 HOMOLOG, MITOCHONDRIAL"/>
    <property type="match status" value="1"/>
</dbReference>
<dbReference type="Proteomes" id="UP000070371">
    <property type="component" value="Chromosome"/>
</dbReference>
<accession>A0A126V547</accession>
<protein>
    <recommendedName>
        <fullName evidence="2">FAD assembly factor SdhE</fullName>
    </recommendedName>
</protein>
<dbReference type="STRING" id="1579316.RC74_00585"/>
<comment type="similarity">
    <text evidence="1">Belongs to the SdhE FAD assembly factor family.</text>
</comment>
<sequence>MNETPENRIKRMQMRSWRRGIKEMDMILGPFSDTELVGMDAATLDTYDALLWENDQELYTWVNGTKPTPERFSAIITTVCAHTFKK</sequence>
<dbReference type="GO" id="GO:0006099">
    <property type="term" value="P:tricarboxylic acid cycle"/>
    <property type="evidence" value="ECO:0007669"/>
    <property type="project" value="TreeGrafter"/>
</dbReference>
<proteinExistence type="inferred from homology"/>
<reference evidence="4 5" key="1">
    <citation type="submission" date="2016-02" db="EMBL/GenBank/DDBJ databases">
        <title>Complete genome sequence of Halocynthiibacter arcticus PAMC 20958t from arctic marine sediment.</title>
        <authorList>
            <person name="Lee Y.M."/>
            <person name="Baek K."/>
            <person name="Lee H.K."/>
            <person name="Shin S.C."/>
        </authorList>
    </citation>
    <scope>NUCLEOTIDE SEQUENCE [LARGE SCALE GENOMIC DNA]</scope>
    <source>
        <strain evidence="4">PAMC 20958</strain>
    </source>
</reference>
<keyword evidence="3" id="KW-0143">Chaperone</keyword>